<sequence length="351" mass="38119">MKKIIGLMLILVVLTVSVAGCSQGNSADKNNDKNASSSNSTSDAPKKNADDKIVIAGIYKAGDQVWFIDEGAAAEKKAKEMGADEFIYIDAKMNPDTYLQAIDNVIAQKVDGVITCIPDQQLSQVTVNKLKEAGIPVIAADDALQDENGNKLAPWVGISAYKIGYSVGKWMAEYVVENDLHNDEETGVLFLTANTISSCVPRTEGQYNKFKELIPDFNEEKFFYGDYTGSTEEAFTVSSGIITANPAIKKWMVMVINDEGGIGAVRALEQAGLDKESCVVGLGAYLAVGEYEKEYSAMKAASYFSAADVGSSSAKFLMEYILNGTEMPMEYAVDAVIVTEDNYKEIMDEYK</sequence>
<dbReference type="InterPro" id="IPR050555">
    <property type="entry name" value="Bact_Solute-Bind_Prot2"/>
</dbReference>
<name>A0A8J8SIE1_9FIRM</name>
<feature type="region of interest" description="Disordered" evidence="4">
    <location>
        <begin position="25"/>
        <end position="47"/>
    </location>
</feature>
<evidence type="ECO:0000256" key="3">
    <source>
        <dbReference type="PIRSR" id="PIRSR002816-1"/>
    </source>
</evidence>
<reference evidence="7" key="1">
    <citation type="submission" date="2020-07" db="EMBL/GenBank/DDBJ databases">
        <title>Vallitalea pronyensis genome.</title>
        <authorList>
            <person name="Postec A."/>
        </authorList>
    </citation>
    <scope>NUCLEOTIDE SEQUENCE</scope>
    <source>
        <strain evidence="7">FatNI3</strain>
    </source>
</reference>
<dbReference type="PANTHER" id="PTHR30036">
    <property type="entry name" value="D-XYLOSE-BINDING PERIPLASMIC PROTEIN"/>
    <property type="match status" value="1"/>
</dbReference>
<feature type="site" description="The binding site for the sugar molecule has not yet been established, but C-87 may be involved" evidence="3">
    <location>
        <position position="116"/>
    </location>
</feature>
<dbReference type="Gene3D" id="3.40.50.2300">
    <property type="match status" value="2"/>
</dbReference>
<accession>A0A8J8SIE1</accession>
<keyword evidence="5" id="KW-0732">Signal</keyword>
<dbReference type="InterPro" id="IPR028082">
    <property type="entry name" value="Peripla_BP_I"/>
</dbReference>
<keyword evidence="8" id="KW-1185">Reference proteome</keyword>
<feature type="domain" description="Periplasmic binding protein" evidence="6">
    <location>
        <begin position="60"/>
        <end position="321"/>
    </location>
</feature>
<protein>
    <submittedName>
        <fullName evidence="7">Arabinose ABC transporter substrate-binding protein</fullName>
    </submittedName>
</protein>
<evidence type="ECO:0000256" key="4">
    <source>
        <dbReference type="SAM" id="MobiDB-lite"/>
    </source>
</evidence>
<feature type="chain" id="PRO_5039654870" evidence="5">
    <location>
        <begin position="19"/>
        <end position="351"/>
    </location>
</feature>
<dbReference type="EMBL" id="CP058649">
    <property type="protein sequence ID" value="QUI24491.1"/>
    <property type="molecule type" value="Genomic_DNA"/>
</dbReference>
<feature type="compositionally biased region" description="Low complexity" evidence="4">
    <location>
        <begin position="25"/>
        <end position="43"/>
    </location>
</feature>
<dbReference type="Pfam" id="PF13407">
    <property type="entry name" value="Peripla_BP_4"/>
    <property type="match status" value="1"/>
</dbReference>
<dbReference type="InterPro" id="IPR025997">
    <property type="entry name" value="SBP_2_dom"/>
</dbReference>
<dbReference type="GO" id="GO:0042882">
    <property type="term" value="P:L-arabinose transmembrane transport"/>
    <property type="evidence" value="ECO:0007669"/>
    <property type="project" value="InterPro"/>
</dbReference>
<dbReference type="PIRSF" id="PIRSF002816">
    <property type="entry name" value="AraF"/>
    <property type="match status" value="1"/>
</dbReference>
<dbReference type="GO" id="GO:0030246">
    <property type="term" value="F:carbohydrate binding"/>
    <property type="evidence" value="ECO:0007669"/>
    <property type="project" value="TreeGrafter"/>
</dbReference>
<evidence type="ECO:0000313" key="7">
    <source>
        <dbReference type="EMBL" id="QUI24491.1"/>
    </source>
</evidence>
<proteinExistence type="inferred from homology"/>
<comment type="similarity">
    <text evidence="2">Belongs to the bacterial solute-binding protein 2 family.</text>
</comment>
<dbReference type="RefSeq" id="WP_212695184.1">
    <property type="nucleotide sequence ID" value="NZ_CP058649.1"/>
</dbReference>
<dbReference type="CDD" id="cd01540">
    <property type="entry name" value="PBP1_arabinose_binding"/>
    <property type="match status" value="1"/>
</dbReference>
<evidence type="ECO:0000259" key="6">
    <source>
        <dbReference type="Pfam" id="PF13407"/>
    </source>
</evidence>
<dbReference type="SUPFAM" id="SSF53822">
    <property type="entry name" value="Periplasmic binding protein-like I"/>
    <property type="match status" value="1"/>
</dbReference>
<evidence type="ECO:0000256" key="5">
    <source>
        <dbReference type="SAM" id="SignalP"/>
    </source>
</evidence>
<dbReference type="InterPro" id="IPR026266">
    <property type="entry name" value="AraF"/>
</dbReference>
<dbReference type="PANTHER" id="PTHR30036:SF7">
    <property type="entry name" value="ABC TRANSPORTER PERIPLASMIC-BINDING PROTEIN YPHF"/>
    <property type="match status" value="1"/>
</dbReference>
<evidence type="ECO:0000313" key="8">
    <source>
        <dbReference type="Proteomes" id="UP000683246"/>
    </source>
</evidence>
<organism evidence="7 8">
    <name type="scientific">Vallitalea pronyensis</name>
    <dbReference type="NCBI Taxonomy" id="1348613"/>
    <lineage>
        <taxon>Bacteria</taxon>
        <taxon>Bacillati</taxon>
        <taxon>Bacillota</taxon>
        <taxon>Clostridia</taxon>
        <taxon>Lachnospirales</taxon>
        <taxon>Vallitaleaceae</taxon>
        <taxon>Vallitalea</taxon>
    </lineage>
</organism>
<dbReference type="PROSITE" id="PS51257">
    <property type="entry name" value="PROKAR_LIPOPROTEIN"/>
    <property type="match status" value="1"/>
</dbReference>
<dbReference type="KEGG" id="vpy:HZI73_20265"/>
<dbReference type="GO" id="GO:0030288">
    <property type="term" value="C:outer membrane-bounded periplasmic space"/>
    <property type="evidence" value="ECO:0007669"/>
    <property type="project" value="TreeGrafter"/>
</dbReference>
<dbReference type="Proteomes" id="UP000683246">
    <property type="component" value="Chromosome"/>
</dbReference>
<gene>
    <name evidence="7" type="ORF">HZI73_20265</name>
</gene>
<dbReference type="AlphaFoldDB" id="A0A8J8SIE1"/>
<feature type="signal peptide" evidence="5">
    <location>
        <begin position="1"/>
        <end position="18"/>
    </location>
</feature>
<evidence type="ECO:0000256" key="1">
    <source>
        <dbReference type="ARBA" id="ARBA00004196"/>
    </source>
</evidence>
<evidence type="ECO:0000256" key="2">
    <source>
        <dbReference type="ARBA" id="ARBA00007639"/>
    </source>
</evidence>
<comment type="subcellular location">
    <subcellularLocation>
        <location evidence="1">Cell envelope</location>
    </subcellularLocation>
</comment>